<keyword evidence="4" id="KW-0560">Oxidoreductase</keyword>
<dbReference type="InterPro" id="IPR036291">
    <property type="entry name" value="NAD(P)-bd_dom_sf"/>
</dbReference>
<accession>A0A4Y8ZPY2</accession>
<reference evidence="7 8" key="1">
    <citation type="submission" date="2019-03" db="EMBL/GenBank/DDBJ databases">
        <title>Genome sequence of Sphingomonas sp. 17J27-24.</title>
        <authorList>
            <person name="Kim M."/>
            <person name="Maeng S."/>
            <person name="Sathiyaraj S."/>
        </authorList>
    </citation>
    <scope>NUCLEOTIDE SEQUENCE [LARGE SCALE GENOMIC DNA]</scope>
    <source>
        <strain evidence="7 8">17J27-24</strain>
    </source>
</reference>
<dbReference type="PANTHER" id="PTHR42683">
    <property type="entry name" value="ALDEHYDE REDUCTASE"/>
    <property type="match status" value="1"/>
</dbReference>
<dbReference type="GO" id="GO:0008270">
    <property type="term" value="F:zinc ion binding"/>
    <property type="evidence" value="ECO:0007669"/>
    <property type="project" value="InterPro"/>
</dbReference>
<dbReference type="InterPro" id="IPR002328">
    <property type="entry name" value="ADH_Zn_CS"/>
</dbReference>
<dbReference type="Proteomes" id="UP000298213">
    <property type="component" value="Unassembled WGS sequence"/>
</dbReference>
<dbReference type="InterPro" id="IPR013154">
    <property type="entry name" value="ADH-like_N"/>
</dbReference>
<evidence type="ECO:0000256" key="4">
    <source>
        <dbReference type="ARBA" id="ARBA00023002"/>
    </source>
</evidence>
<evidence type="ECO:0000313" key="8">
    <source>
        <dbReference type="Proteomes" id="UP000298213"/>
    </source>
</evidence>
<keyword evidence="3 5" id="KW-0862">Zinc</keyword>
<evidence type="ECO:0000256" key="2">
    <source>
        <dbReference type="ARBA" id="ARBA00022723"/>
    </source>
</evidence>
<dbReference type="SUPFAM" id="SSF50129">
    <property type="entry name" value="GroES-like"/>
    <property type="match status" value="1"/>
</dbReference>
<keyword evidence="2 5" id="KW-0479">Metal-binding</keyword>
<comment type="similarity">
    <text evidence="5">Belongs to the zinc-containing alcohol dehydrogenase family.</text>
</comment>
<dbReference type="Gene3D" id="3.90.180.10">
    <property type="entry name" value="Medium-chain alcohol dehydrogenases, catalytic domain"/>
    <property type="match status" value="1"/>
</dbReference>
<evidence type="ECO:0000256" key="5">
    <source>
        <dbReference type="RuleBase" id="RU361277"/>
    </source>
</evidence>
<proteinExistence type="inferred from homology"/>
<dbReference type="InterPro" id="IPR020843">
    <property type="entry name" value="ER"/>
</dbReference>
<dbReference type="AlphaFoldDB" id="A0A4Y8ZPY2"/>
<protein>
    <submittedName>
        <fullName evidence="7">NAD(P)-dependent alcohol dehydrogenase</fullName>
    </submittedName>
</protein>
<name>A0A4Y8ZPY2_9SPHN</name>
<feature type="domain" description="Enoyl reductase (ER)" evidence="6">
    <location>
        <begin position="10"/>
        <end position="343"/>
    </location>
</feature>
<dbReference type="CDD" id="cd05283">
    <property type="entry name" value="CAD1"/>
    <property type="match status" value="1"/>
</dbReference>
<gene>
    <name evidence="7" type="ORF">E2493_14600</name>
</gene>
<evidence type="ECO:0000256" key="1">
    <source>
        <dbReference type="ARBA" id="ARBA00001947"/>
    </source>
</evidence>
<evidence type="ECO:0000313" key="7">
    <source>
        <dbReference type="EMBL" id="TFI57517.1"/>
    </source>
</evidence>
<keyword evidence="8" id="KW-1185">Reference proteome</keyword>
<sequence>MRSIGYAAKGAHSRLKPVLFDREDPKANEVEIEILFCGVCHSDLHQLKNDWGNTVYPCLPGHEIVGRVARAGNEVRRFKQGDLVGVGCMIDSCGACPPCKAGEENYCEGPKSWTATYNGPMKPDGTNTYGGYSDRIVVREDFVLSIPDGIDPAEAAPILCAGITTYSPLMHWDVGDGDKVGVVGFGGLGHMGAQLARSLGAEVYAITQTPEKEEAARALGVDGVIVSTDKDAMAVHAESFDFILDTIPYEHDVDQFAELLAQDGTIVLVGALEPNKPIDNMTLAKKRLSVAASLIGGIEETQEVLDHCARTGVRPQIEIIPIDEINEALKRVKGRDVRFRYVIDMQSLRAQAEEIVAAGRRIDDPEIHAQDHPGEDPHG</sequence>
<evidence type="ECO:0000256" key="3">
    <source>
        <dbReference type="ARBA" id="ARBA00022833"/>
    </source>
</evidence>
<dbReference type="Gene3D" id="3.40.50.720">
    <property type="entry name" value="NAD(P)-binding Rossmann-like Domain"/>
    <property type="match status" value="1"/>
</dbReference>
<evidence type="ECO:0000259" key="6">
    <source>
        <dbReference type="SMART" id="SM00829"/>
    </source>
</evidence>
<dbReference type="FunFam" id="3.40.50.720:FF:000022">
    <property type="entry name" value="Cinnamyl alcohol dehydrogenase"/>
    <property type="match status" value="1"/>
</dbReference>
<dbReference type="SMART" id="SM00829">
    <property type="entry name" value="PKS_ER"/>
    <property type="match status" value="1"/>
</dbReference>
<dbReference type="InterPro" id="IPR011032">
    <property type="entry name" value="GroES-like_sf"/>
</dbReference>
<dbReference type="SUPFAM" id="SSF51735">
    <property type="entry name" value="NAD(P)-binding Rossmann-fold domains"/>
    <property type="match status" value="1"/>
</dbReference>
<dbReference type="OrthoDB" id="9806940at2"/>
<organism evidence="7 8">
    <name type="scientific">Sphingomonas parva</name>
    <dbReference type="NCBI Taxonomy" id="2555898"/>
    <lineage>
        <taxon>Bacteria</taxon>
        <taxon>Pseudomonadati</taxon>
        <taxon>Pseudomonadota</taxon>
        <taxon>Alphaproteobacteria</taxon>
        <taxon>Sphingomonadales</taxon>
        <taxon>Sphingomonadaceae</taxon>
        <taxon>Sphingomonas</taxon>
    </lineage>
</organism>
<dbReference type="Pfam" id="PF00107">
    <property type="entry name" value="ADH_zinc_N"/>
    <property type="match status" value="1"/>
</dbReference>
<dbReference type="InterPro" id="IPR013149">
    <property type="entry name" value="ADH-like_C"/>
</dbReference>
<dbReference type="GO" id="GO:0008106">
    <property type="term" value="F:alcohol dehydrogenase (NADP+) activity"/>
    <property type="evidence" value="ECO:0007669"/>
    <property type="project" value="UniProtKB-ARBA"/>
</dbReference>
<dbReference type="PROSITE" id="PS00059">
    <property type="entry name" value="ADH_ZINC"/>
    <property type="match status" value="1"/>
</dbReference>
<dbReference type="InterPro" id="IPR047109">
    <property type="entry name" value="CAD-like"/>
</dbReference>
<comment type="cofactor">
    <cofactor evidence="1 5">
        <name>Zn(2+)</name>
        <dbReference type="ChEBI" id="CHEBI:29105"/>
    </cofactor>
</comment>
<comment type="caution">
    <text evidence="7">The sequence shown here is derived from an EMBL/GenBank/DDBJ whole genome shotgun (WGS) entry which is preliminary data.</text>
</comment>
<dbReference type="EMBL" id="SPDV01000030">
    <property type="protein sequence ID" value="TFI57517.1"/>
    <property type="molecule type" value="Genomic_DNA"/>
</dbReference>
<dbReference type="Pfam" id="PF08240">
    <property type="entry name" value="ADH_N"/>
    <property type="match status" value="1"/>
</dbReference>